<dbReference type="Gene3D" id="3.30.900.10">
    <property type="entry name" value="HORMA domain"/>
    <property type="match status" value="1"/>
</dbReference>
<dbReference type="PANTHER" id="PTHR48225">
    <property type="entry name" value="HORMA DOMAIN-CONTAINING PROTEIN 1"/>
    <property type="match status" value="1"/>
</dbReference>
<evidence type="ECO:0000259" key="6">
    <source>
        <dbReference type="PROSITE" id="PS50815"/>
    </source>
</evidence>
<evidence type="ECO:0000256" key="5">
    <source>
        <dbReference type="ARBA" id="ARBA00023254"/>
    </source>
</evidence>
<gene>
    <name evidence="7" type="ORF">GGI19_002600</name>
</gene>
<evidence type="ECO:0000313" key="8">
    <source>
        <dbReference type="Proteomes" id="UP001140011"/>
    </source>
</evidence>
<reference evidence="7" key="1">
    <citation type="submission" date="2022-07" db="EMBL/GenBank/DDBJ databases">
        <title>Phylogenomic reconstructions and comparative analyses of Kickxellomycotina fungi.</title>
        <authorList>
            <person name="Reynolds N.K."/>
            <person name="Stajich J.E."/>
            <person name="Barry K."/>
            <person name="Grigoriev I.V."/>
            <person name="Crous P."/>
            <person name="Smith M.E."/>
        </authorList>
    </citation>
    <scope>NUCLEOTIDE SEQUENCE</scope>
    <source>
        <strain evidence="7">BCRC 34297</strain>
    </source>
</reference>
<accession>A0A9W8H2E7</accession>
<dbReference type="InterPro" id="IPR051294">
    <property type="entry name" value="HORMA_MeioticProgression"/>
</dbReference>
<dbReference type="GO" id="GO:0005694">
    <property type="term" value="C:chromosome"/>
    <property type="evidence" value="ECO:0007669"/>
    <property type="project" value="UniProtKB-SubCell"/>
</dbReference>
<keyword evidence="3" id="KW-0158">Chromosome</keyword>
<comment type="caution">
    <text evidence="7">The sequence shown here is derived from an EMBL/GenBank/DDBJ whole genome shotgun (WGS) entry which is preliminary data.</text>
</comment>
<comment type="subcellular location">
    <subcellularLocation>
        <location evidence="2">Chromosome</location>
    </subcellularLocation>
    <subcellularLocation>
        <location evidence="1">Nucleus</location>
    </subcellularLocation>
</comment>
<organism evidence="7 8">
    <name type="scientific">Coemansia pectinata</name>
    <dbReference type="NCBI Taxonomy" id="1052879"/>
    <lineage>
        <taxon>Eukaryota</taxon>
        <taxon>Fungi</taxon>
        <taxon>Fungi incertae sedis</taxon>
        <taxon>Zoopagomycota</taxon>
        <taxon>Kickxellomycotina</taxon>
        <taxon>Kickxellomycetes</taxon>
        <taxon>Kickxellales</taxon>
        <taxon>Kickxellaceae</taxon>
        <taxon>Coemansia</taxon>
    </lineage>
</organism>
<dbReference type="InterPro" id="IPR003511">
    <property type="entry name" value="HORMA_dom"/>
</dbReference>
<evidence type="ECO:0000256" key="2">
    <source>
        <dbReference type="ARBA" id="ARBA00004286"/>
    </source>
</evidence>
<dbReference type="AlphaFoldDB" id="A0A9W8H2E7"/>
<feature type="domain" description="HORMA" evidence="6">
    <location>
        <begin position="4"/>
        <end position="195"/>
    </location>
</feature>
<evidence type="ECO:0000256" key="4">
    <source>
        <dbReference type="ARBA" id="ARBA00023242"/>
    </source>
</evidence>
<dbReference type="Pfam" id="PF02301">
    <property type="entry name" value="HORMA"/>
    <property type="match status" value="1"/>
</dbReference>
<evidence type="ECO:0000256" key="3">
    <source>
        <dbReference type="ARBA" id="ARBA00022454"/>
    </source>
</evidence>
<dbReference type="EMBL" id="JANBUH010000135">
    <property type="protein sequence ID" value="KAJ2754171.1"/>
    <property type="molecule type" value="Genomic_DNA"/>
</dbReference>
<dbReference type="InterPro" id="IPR036570">
    <property type="entry name" value="HORMA_dom_sf"/>
</dbReference>
<keyword evidence="8" id="KW-1185">Reference proteome</keyword>
<evidence type="ECO:0000313" key="7">
    <source>
        <dbReference type="EMBL" id="KAJ2754171.1"/>
    </source>
</evidence>
<name>A0A9W8H2E7_9FUNG</name>
<dbReference type="PROSITE" id="PS50815">
    <property type="entry name" value="HORMA"/>
    <property type="match status" value="1"/>
</dbReference>
<dbReference type="Proteomes" id="UP001140011">
    <property type="component" value="Unassembled WGS sequence"/>
</dbReference>
<dbReference type="PANTHER" id="PTHR48225:SF7">
    <property type="entry name" value="MEIOSIS-SPECIFIC PROTEIN HOP1"/>
    <property type="match status" value="1"/>
</dbReference>
<dbReference type="GO" id="GO:0051321">
    <property type="term" value="P:meiotic cell cycle"/>
    <property type="evidence" value="ECO:0007669"/>
    <property type="project" value="UniProtKB-KW"/>
</dbReference>
<evidence type="ECO:0000256" key="1">
    <source>
        <dbReference type="ARBA" id="ARBA00004123"/>
    </source>
</evidence>
<sequence length="442" mass="49145">MVSTVVERYFAATLHIVFSEIAYYRYLFPDSFFKIVDYENVKVHALIRGKSIESDQLLASVDGACDAMAHGCLKTLVIGLSIHPTKHTFIRELYAFQFGYGSDYKTFKGRSTYSETTGLFLQRLTALLREMEVLALPISMSMRMTLTASAPPNYKPPGFTSFMTKDIESYAIYPRCGSARVGKASKGKSSMFMCALCVEGPVQTPPLGYMLCPMPMTLDVDEDRQEVVFVAVPSWPSSSQENAVITLPLQQIGNNSSATCEVATPTTQIQPKVALQPVSTDTRQSAVTKNHLRCECLDPKSNDPNIGAQWACTKCNRHCHNVCYGLAETVGEPHALCLTCRLRKARIAGDVVGIRRLAKIRKTLFIAHMSRTNTLLWLTEQTLCKRSMSRRIIGILEKLGLLKVDRSVRPPLKYMTAVVGDLSSVPLFSEDIRQVWTAVAEV</sequence>
<keyword evidence="5" id="KW-0469">Meiosis</keyword>
<dbReference type="GO" id="GO:0005634">
    <property type="term" value="C:nucleus"/>
    <property type="evidence" value="ECO:0007669"/>
    <property type="project" value="UniProtKB-SubCell"/>
</dbReference>
<proteinExistence type="predicted"/>
<dbReference type="OrthoDB" id="1928087at2759"/>
<keyword evidence="4" id="KW-0539">Nucleus</keyword>
<dbReference type="SUPFAM" id="SSF56019">
    <property type="entry name" value="The spindle assembly checkpoint protein mad2"/>
    <property type="match status" value="1"/>
</dbReference>
<protein>
    <recommendedName>
        <fullName evidence="6">HORMA domain-containing protein</fullName>
    </recommendedName>
</protein>